<sequence length="955" mass="112802">MLSDYELQQQALKQKLARQQAQEQINALESKLQQIIQIQKEIEEQDFQYQIKCDDLQKKREQQMLEIKKLRASQEDDLQRTRNMYMEMWKMAEQFQRKQQQFIHQQKLDKDQLKSFQVTQTSKQSHYEMNKEMVVPHNPFVLLSQAQGFLDSQYDLFYQTNYTKLQEIVEKESLYPTSQIQITFVSFKPDMPTLEQYEKRKFEGTINQIPLSMQLLIDFYDFPTYKSNTLIYEECPTIEQIRRQVGYDQELKLAYEDYFTNKSFGKKACFVFEVENDIKFIYYLLFKNAYIRVIDAITGENYGYCQIPLNSLIREDKSDVFSIQEVQLLSYDWTITFGIFTITIQNIGIKQGSNFATLTNFNFDQNAFSQTLNIQSLLSATQNVQFNQVMDNKSKIQNQYVNLSKITSDSAVRSEDRLKIRISQLKPQSQISQARKKLVSEKPKDLTQYGHQAVVNMKINDVDERTRVNERIKSKRSDMLTFLSTKDEFLKLQAVELSRKWDRYQILSSVLPSHMIPNDLYLPVGEKCIQFIEYQNESEEDKIITVEIAPPIITYLVGGDELESIYETKGIPFHSRVEVEQDSFKCHAQQKCIIAIIFYTLIEFTTEIEIAVYLKLRQQPICGSLYRVIPKSQVIDMNFDFYRQPNAQIQLFLPQIFCFCEIKYRATPIIICNREEVTFAINSDDMRIKLELKTSDVGKQIILLLFFYRDKFCHYLLLSVCVKITSLNLIKLSTIIGQATLCQTEFQSDKKRQIYIHSLNQDKIWFESPYNKPVWIEQNQITIIPFKVFQMTSNSHIVKVNVVDSTTNELVYSWLFQISSNMPLIKRVFTFDCYFREPHPFKISYTNSTGKVLNLNIVSSSYLFKVFQSQVKIPIAGKIEIEVAFMKAEEYPRQDFNVIEKQREVQLFIYEIKNNIFECYLFQFNLYDKENDFDQLSLPPTDQLRTRPFSIQPKK</sequence>
<protein>
    <recommendedName>
        <fullName evidence="2">NPHP4 Ig-like domain-containing protein</fullName>
    </recommendedName>
</protein>
<keyword evidence="4" id="KW-1185">Reference proteome</keyword>
<feature type="domain" description="NPHP4 Ig-like" evidence="2">
    <location>
        <begin position="737"/>
        <end position="820"/>
    </location>
</feature>
<dbReference type="InterPro" id="IPR058686">
    <property type="entry name" value="Ig_NPHP4_3rd"/>
</dbReference>
<gene>
    <name evidence="3" type="ORF">PSON_ATCC_30995.1.T0280385</name>
</gene>
<evidence type="ECO:0000259" key="2">
    <source>
        <dbReference type="Pfam" id="PF26015"/>
    </source>
</evidence>
<proteinExistence type="predicted"/>
<reference evidence="3" key="1">
    <citation type="submission" date="2021-01" db="EMBL/GenBank/DDBJ databases">
        <authorList>
            <consortium name="Genoscope - CEA"/>
            <person name="William W."/>
        </authorList>
    </citation>
    <scope>NUCLEOTIDE SEQUENCE</scope>
</reference>
<organism evidence="3 4">
    <name type="scientific">Paramecium sonneborni</name>
    <dbReference type="NCBI Taxonomy" id="65129"/>
    <lineage>
        <taxon>Eukaryota</taxon>
        <taxon>Sar</taxon>
        <taxon>Alveolata</taxon>
        <taxon>Ciliophora</taxon>
        <taxon>Intramacronucleata</taxon>
        <taxon>Oligohymenophorea</taxon>
        <taxon>Peniculida</taxon>
        <taxon>Parameciidae</taxon>
        <taxon>Paramecium</taxon>
    </lineage>
</organism>
<dbReference type="GO" id="GO:0005856">
    <property type="term" value="C:cytoskeleton"/>
    <property type="evidence" value="ECO:0007669"/>
    <property type="project" value="InterPro"/>
</dbReference>
<accession>A0A8S1LX02</accession>
<keyword evidence="1" id="KW-0175">Coiled coil</keyword>
<evidence type="ECO:0000313" key="4">
    <source>
        <dbReference type="Proteomes" id="UP000692954"/>
    </source>
</evidence>
<dbReference type="Pfam" id="PF26015">
    <property type="entry name" value="Ig_NPH4_3rd"/>
    <property type="match status" value="1"/>
</dbReference>
<dbReference type="EMBL" id="CAJJDN010000028">
    <property type="protein sequence ID" value="CAD8072027.1"/>
    <property type="molecule type" value="Genomic_DNA"/>
</dbReference>
<name>A0A8S1LX02_9CILI</name>
<evidence type="ECO:0000256" key="1">
    <source>
        <dbReference type="SAM" id="Coils"/>
    </source>
</evidence>
<dbReference type="AlphaFoldDB" id="A0A8S1LX02"/>
<dbReference type="GO" id="GO:0097730">
    <property type="term" value="C:non-motile cilium"/>
    <property type="evidence" value="ECO:0007669"/>
    <property type="project" value="InterPro"/>
</dbReference>
<dbReference type="PANTHER" id="PTHR31043">
    <property type="entry name" value="NEPHROCYSTIN-4"/>
    <property type="match status" value="1"/>
</dbReference>
<dbReference type="PANTHER" id="PTHR31043:SF3">
    <property type="entry name" value="NEPHROCYSTIN-4"/>
    <property type="match status" value="1"/>
</dbReference>
<comment type="caution">
    <text evidence="3">The sequence shown here is derived from an EMBL/GenBank/DDBJ whole genome shotgun (WGS) entry which is preliminary data.</text>
</comment>
<feature type="coiled-coil region" evidence="1">
    <location>
        <begin position="2"/>
        <end position="73"/>
    </location>
</feature>
<dbReference type="GO" id="GO:0090090">
    <property type="term" value="P:negative regulation of canonical Wnt signaling pathway"/>
    <property type="evidence" value="ECO:0007669"/>
    <property type="project" value="InterPro"/>
</dbReference>
<dbReference type="Proteomes" id="UP000692954">
    <property type="component" value="Unassembled WGS sequence"/>
</dbReference>
<evidence type="ECO:0000313" key="3">
    <source>
        <dbReference type="EMBL" id="CAD8072027.1"/>
    </source>
</evidence>
<dbReference type="InterPro" id="IPR029775">
    <property type="entry name" value="NPHP4"/>
</dbReference>
<dbReference type="OrthoDB" id="313446at2759"/>